<evidence type="ECO:0000313" key="4">
    <source>
        <dbReference type="EMBL" id="PLT57849.1"/>
    </source>
</evidence>
<evidence type="ECO:0000313" key="7">
    <source>
        <dbReference type="Proteomes" id="UP000234849"/>
    </source>
</evidence>
<comment type="caution">
    <text evidence="4">The sequence shown here is derived from an EMBL/GenBank/DDBJ whole genome shotgun (WGS) entry which is preliminary data.</text>
</comment>
<dbReference type="SUPFAM" id="SSF54106">
    <property type="entry name" value="LysM domain"/>
    <property type="match status" value="1"/>
</dbReference>
<dbReference type="Proteomes" id="UP000234840">
    <property type="component" value="Unassembled WGS sequence"/>
</dbReference>
<evidence type="ECO:0000313" key="3">
    <source>
        <dbReference type="EMBL" id="MCZ7692918.1"/>
    </source>
</evidence>
<dbReference type="Proteomes" id="UP001076974">
    <property type="component" value="Unassembled WGS sequence"/>
</dbReference>
<dbReference type="SMART" id="SM00257">
    <property type="entry name" value="LysM"/>
    <property type="match status" value="1"/>
</dbReference>
<evidence type="ECO:0000259" key="1">
    <source>
        <dbReference type="PROSITE" id="PS51782"/>
    </source>
</evidence>
<proteinExistence type="predicted"/>
<dbReference type="InterPro" id="IPR018392">
    <property type="entry name" value="LysM"/>
</dbReference>
<evidence type="ECO:0000313" key="2">
    <source>
        <dbReference type="EMBL" id="MCZ0689056.1"/>
    </source>
</evidence>
<reference evidence="6 7" key="1">
    <citation type="journal article" date="2017" name="Genome Med.">
        <title>A novel Ruminococcus gnavus clade enriched in inflammatory bowel disease patients.</title>
        <authorList>
            <person name="Hall A.B."/>
            <person name="Yassour M."/>
            <person name="Sauk J."/>
            <person name="Garner A."/>
            <person name="Jiang X."/>
            <person name="Arthur T."/>
            <person name="Lagoudas G.K."/>
            <person name="Vatanen T."/>
            <person name="Fornelos N."/>
            <person name="Wilson R."/>
            <person name="Bertha M."/>
            <person name="Cohen M."/>
            <person name="Garber J."/>
            <person name="Khalili H."/>
            <person name="Gevers D."/>
            <person name="Ananthakrishnan A.N."/>
            <person name="Kugathasan S."/>
            <person name="Lander E.S."/>
            <person name="Blainey P."/>
            <person name="Vlamakis H."/>
            <person name="Xavier R.J."/>
            <person name="Huttenhower C."/>
        </authorList>
    </citation>
    <scope>NUCLEOTIDE SEQUENCE [LARGE SCALE GENOMIC DNA]</scope>
    <source>
        <strain evidence="4 7">RJX1118</strain>
        <strain evidence="5 6">RJX1128</strain>
    </source>
</reference>
<dbReference type="EMBL" id="NIHW01000033">
    <property type="protein sequence ID" value="PLT84446.1"/>
    <property type="molecule type" value="Genomic_DNA"/>
</dbReference>
<reference evidence="3" key="3">
    <citation type="submission" date="2022-12" db="EMBL/GenBank/DDBJ databases">
        <title>Genome of R. gnavus strain RSHDN_123.</title>
        <authorList>
            <person name="Abdugheni R."/>
        </authorList>
    </citation>
    <scope>NUCLEOTIDE SEQUENCE</scope>
    <source>
        <strain evidence="3">RSHDN_123</strain>
    </source>
</reference>
<dbReference type="Proteomes" id="UP001148455">
    <property type="component" value="Unassembled WGS sequence"/>
</dbReference>
<evidence type="ECO:0000313" key="5">
    <source>
        <dbReference type="EMBL" id="PLT84446.1"/>
    </source>
</evidence>
<dbReference type="PROSITE" id="PS51782">
    <property type="entry name" value="LYSM"/>
    <property type="match status" value="1"/>
</dbReference>
<dbReference type="AlphaFoldDB" id="A0A2N5NLS0"/>
<accession>A0A2N5NLS0</accession>
<protein>
    <submittedName>
        <fullName evidence="2">DUF3794 domain-containing protein</fullName>
    </submittedName>
    <submittedName>
        <fullName evidence="4">Peptidoglycan-binding protein</fullName>
    </submittedName>
</protein>
<gene>
    <name evidence="4" type="ORF">CDL18_02525</name>
    <name evidence="5" type="ORF">CDL20_12065</name>
    <name evidence="3" type="ORF">O8D18_02505</name>
    <name evidence="2" type="ORF">OZZ16_03845</name>
</gene>
<organism evidence="4 7">
    <name type="scientific">Mediterraneibacter gnavus</name>
    <name type="common">Ruminococcus gnavus</name>
    <dbReference type="NCBI Taxonomy" id="33038"/>
    <lineage>
        <taxon>Bacteria</taxon>
        <taxon>Bacillati</taxon>
        <taxon>Bacillota</taxon>
        <taxon>Clostridia</taxon>
        <taxon>Lachnospirales</taxon>
        <taxon>Lachnospiraceae</taxon>
        <taxon>Mediterraneibacter</taxon>
    </lineage>
</organism>
<dbReference type="EMBL" id="JAPRBD010000002">
    <property type="protein sequence ID" value="MCZ0689056.1"/>
    <property type="molecule type" value="Genomic_DNA"/>
</dbReference>
<name>A0A2N5NLS0_MEDGN</name>
<dbReference type="EMBL" id="NIHM01000002">
    <property type="protein sequence ID" value="PLT57849.1"/>
    <property type="molecule type" value="Genomic_DNA"/>
</dbReference>
<dbReference type="InterPro" id="IPR036779">
    <property type="entry name" value="LysM_dom_sf"/>
</dbReference>
<dbReference type="InterPro" id="IPR024300">
    <property type="entry name" value="SipL_SPOCS_dom"/>
</dbReference>
<dbReference type="Pfam" id="PF01476">
    <property type="entry name" value="LysM"/>
    <property type="match status" value="1"/>
</dbReference>
<dbReference type="EMBL" id="JAPZED010000002">
    <property type="protein sequence ID" value="MCZ7692918.1"/>
    <property type="molecule type" value="Genomic_DNA"/>
</dbReference>
<evidence type="ECO:0000313" key="6">
    <source>
        <dbReference type="Proteomes" id="UP000234840"/>
    </source>
</evidence>
<dbReference type="Gene3D" id="3.10.350.10">
    <property type="entry name" value="LysM domain"/>
    <property type="match status" value="1"/>
</dbReference>
<dbReference type="RefSeq" id="WP_022036960.1">
    <property type="nucleotide sequence ID" value="NZ_CAXSWW010000008.1"/>
</dbReference>
<dbReference type="Pfam" id="PF12673">
    <property type="entry name" value="SipL"/>
    <property type="match status" value="3"/>
</dbReference>
<reference evidence="2" key="2">
    <citation type="submission" date="2022-11" db="EMBL/GenBank/DDBJ databases">
        <title>Temperate bacteriophages infecting mucin-degrading bacterium Ruminococcus gnavus from the human gut.</title>
        <authorList>
            <person name="Buttimer C."/>
        </authorList>
    </citation>
    <scope>NUCLEOTIDE SEQUENCE</scope>
    <source>
        <strain evidence="2">CCUG 52279</strain>
    </source>
</reference>
<dbReference type="Proteomes" id="UP000234849">
    <property type="component" value="Unassembled WGS sequence"/>
</dbReference>
<sequence>MELIQKTIRYNQEGKKTFDQFYLDEDYNVPDAKQDVRRIIKGQGTVKIEDVKLVENYVRISGKLYFQILYVTDQGEPMPAVLDGKIPFEEMVYTEGEERTQYFVRNIRVEFGTTLVHSRKISIRAMIEMEVGCETLIEEETAVDLESSASIYKKQKPVNLLKLHTAKKDTYRIKEEITIPGTKESIGQVLLTDITGRKLEVRAAQDELLLRGELQIFCMYLSEEGKTDWLEQSVPYEGRIECSGATEGMYYDVQHALEDTLADVRMDEDGEMRIIGIEGTVSVRINLYEEEELNLLEDLYSLEQKVSYQTREAVYEELLLQNQSKCKIVENLSLPELKDDVLQICHSSGSVQIEHVETRAEKQGGILIEGILHVSFLYLKADDALPFGNWQGMVPFSYLLECPDMPKDVRYQLSNRVEQISVTMTGSDSVEVKAVLDFDVFLRKEVPMQVITEVSLEETDREELAKKPGIVGYMVKSGDDLWTLAKQYMTTEESIRQINHLENGKIKPGDKLIICKEIGM</sequence>
<feature type="domain" description="LysM" evidence="1">
    <location>
        <begin position="471"/>
        <end position="514"/>
    </location>
</feature>